<dbReference type="InterPro" id="IPR007293">
    <property type="entry name" value="FlgP"/>
</dbReference>
<dbReference type="EMBL" id="AMRI01000008">
    <property type="protein sequence ID" value="EKE75461.1"/>
    <property type="molecule type" value="Genomic_DNA"/>
</dbReference>
<dbReference type="STRING" id="745411.B3C1_07284"/>
<keyword evidence="2" id="KW-1185">Reference proteome</keyword>
<evidence type="ECO:0000313" key="1">
    <source>
        <dbReference type="EMBL" id="EKE75461.1"/>
    </source>
</evidence>
<proteinExistence type="predicted"/>
<protein>
    <recommendedName>
        <fullName evidence="3">Flagellar protein FlgP</fullName>
    </recommendedName>
</protein>
<evidence type="ECO:0008006" key="3">
    <source>
        <dbReference type="Google" id="ProtNLM"/>
    </source>
</evidence>
<dbReference type="PIRSF" id="PIRSF028687">
    <property type="entry name" value="UCP028687"/>
    <property type="match status" value="1"/>
</dbReference>
<dbReference type="PROSITE" id="PS51257">
    <property type="entry name" value="PROKAR_LIPOPROTEIN"/>
    <property type="match status" value="1"/>
</dbReference>
<gene>
    <name evidence="1" type="ORF">B3C1_07284</name>
</gene>
<accession>K2IYA9</accession>
<dbReference type="Proteomes" id="UP000006755">
    <property type="component" value="Unassembled WGS sequence"/>
</dbReference>
<evidence type="ECO:0000313" key="2">
    <source>
        <dbReference type="Proteomes" id="UP000006755"/>
    </source>
</evidence>
<reference evidence="1 2" key="1">
    <citation type="journal article" date="2012" name="J. Bacteriol.">
        <title>Genome Sequence of Gallaecimonas xiamenensis Type Strain 3-C-1.</title>
        <authorList>
            <person name="Lai Q."/>
            <person name="Wang L."/>
            <person name="Wang W."/>
            <person name="Shao Z."/>
        </authorList>
    </citation>
    <scope>NUCLEOTIDE SEQUENCE [LARGE SCALE GENOMIC DNA]</scope>
    <source>
        <strain evidence="1 2">3-C-1</strain>
    </source>
</reference>
<sequence length="145" mass="16124">MRYLLLTLAGLLSACSNHPWTVKHEVLNAVGIAIVAEQPGKTEAERQRQAMEASKVLAYKELAEQLYGVSLTTYGRVEQGRLRMDEGELRTEGVVRGAEVLRSYQLDGRYITEVRLDTERMANLQETQLAPAGMAMPGTKVVRGF</sequence>
<dbReference type="eggNOG" id="COG3018">
    <property type="taxonomic scope" value="Bacteria"/>
</dbReference>
<organism evidence="1 2">
    <name type="scientific">Gallaecimonas xiamenensis 3-C-1</name>
    <dbReference type="NCBI Taxonomy" id="745411"/>
    <lineage>
        <taxon>Bacteria</taxon>
        <taxon>Pseudomonadati</taxon>
        <taxon>Pseudomonadota</taxon>
        <taxon>Gammaproteobacteria</taxon>
        <taxon>Enterobacterales</taxon>
        <taxon>Gallaecimonadaceae</taxon>
        <taxon>Gallaecimonas</taxon>
    </lineage>
</organism>
<dbReference type="RefSeq" id="WP_008483902.1">
    <property type="nucleotide sequence ID" value="NZ_AMRI01000008.1"/>
</dbReference>
<dbReference type="AlphaFoldDB" id="K2IYA9"/>
<name>K2IYA9_9GAMM</name>
<comment type="caution">
    <text evidence="1">The sequence shown here is derived from an EMBL/GenBank/DDBJ whole genome shotgun (WGS) entry which is preliminary data.</text>
</comment>
<dbReference type="OrthoDB" id="7348506at2"/>